<sequence length="302" mass="33660">MAAITISTTSIYRVKFVTPWVFRQNELRSWGWGPKRLRRRQAAIRPAPNESQAAVATSNSTPGGAGMPLHNQYSVTCEGLTPLGDGILLLHSPHEAERLRGLIMQALQDYSLHTPRPSNLHIIIRVNVLNAIADNAALIGFPKQSLCRDEFISPFYQIGPSRDNTPIPLPSCPMNLQPTILQRIISHHPWIDLFPVPNFRDNVLQGLQAGLFDDDDLCNDLLGVESTGVGEQPSLIVWTVTWDARGWEFNAAFLKKWGTLLEDCPEMLRSTNYWRAKRGQAALTLDTGPVVRLHPNAARGAY</sequence>
<evidence type="ECO:0000313" key="1">
    <source>
        <dbReference type="EMBL" id="SPJ76898.1"/>
    </source>
</evidence>
<proteinExistence type="predicted"/>
<protein>
    <submittedName>
        <fullName evidence="1">Uncharacterized protein</fullName>
    </submittedName>
</protein>
<reference evidence="1" key="1">
    <citation type="submission" date="2018-03" db="EMBL/GenBank/DDBJ databases">
        <authorList>
            <person name="Guldener U."/>
        </authorList>
    </citation>
    <scope>NUCLEOTIDE SEQUENCE</scope>
</reference>
<dbReference type="Proteomes" id="UP001187734">
    <property type="component" value="Unassembled WGS sequence"/>
</dbReference>
<organism evidence="1 2">
    <name type="scientific">Fusarium torulosum</name>
    <dbReference type="NCBI Taxonomy" id="33205"/>
    <lineage>
        <taxon>Eukaryota</taxon>
        <taxon>Fungi</taxon>
        <taxon>Dikarya</taxon>
        <taxon>Ascomycota</taxon>
        <taxon>Pezizomycotina</taxon>
        <taxon>Sordariomycetes</taxon>
        <taxon>Hypocreomycetidae</taxon>
        <taxon>Hypocreales</taxon>
        <taxon>Nectriaceae</taxon>
        <taxon>Fusarium</taxon>
    </lineage>
</organism>
<dbReference type="PANTHER" id="PTHR38116:SF1">
    <property type="entry name" value="BZIP DOMAIN-CONTAINING PROTEIN"/>
    <property type="match status" value="1"/>
</dbReference>
<dbReference type="Pfam" id="PF11905">
    <property type="entry name" value="DUF3425"/>
    <property type="match status" value="1"/>
</dbReference>
<keyword evidence="2" id="KW-1185">Reference proteome</keyword>
<dbReference type="EMBL" id="ONZP01000206">
    <property type="protein sequence ID" value="SPJ76898.1"/>
    <property type="molecule type" value="Genomic_DNA"/>
</dbReference>
<dbReference type="AlphaFoldDB" id="A0AAE8M9D8"/>
<accession>A0AAE8M9D8</accession>
<name>A0AAE8M9D8_9HYPO</name>
<dbReference type="PANTHER" id="PTHR38116">
    <property type="entry name" value="CHROMOSOME 7, WHOLE GENOME SHOTGUN SEQUENCE"/>
    <property type="match status" value="1"/>
</dbReference>
<evidence type="ECO:0000313" key="2">
    <source>
        <dbReference type="Proteomes" id="UP001187734"/>
    </source>
</evidence>
<gene>
    <name evidence="1" type="ORF">FTOL_06236</name>
</gene>
<comment type="caution">
    <text evidence="1">The sequence shown here is derived from an EMBL/GenBank/DDBJ whole genome shotgun (WGS) entry which is preliminary data.</text>
</comment>
<dbReference type="InterPro" id="IPR021833">
    <property type="entry name" value="DUF3425"/>
</dbReference>